<proteinExistence type="predicted"/>
<accession>A0A229X0W9</accession>
<evidence type="ECO:0000313" key="3">
    <source>
        <dbReference type="Proteomes" id="UP000215289"/>
    </source>
</evidence>
<dbReference type="PANTHER" id="PTHR39600:SF1">
    <property type="entry name" value="PEPTIDASE INHIBITOR I78 FAMILY PROTEIN"/>
    <property type="match status" value="1"/>
</dbReference>
<feature type="signal peptide" evidence="1">
    <location>
        <begin position="1"/>
        <end position="19"/>
    </location>
</feature>
<evidence type="ECO:0008006" key="4">
    <source>
        <dbReference type="Google" id="ProtNLM"/>
    </source>
</evidence>
<organism evidence="2 3">
    <name type="scientific">Aspergillus turcosus</name>
    <dbReference type="NCBI Taxonomy" id="1245748"/>
    <lineage>
        <taxon>Eukaryota</taxon>
        <taxon>Fungi</taxon>
        <taxon>Dikarya</taxon>
        <taxon>Ascomycota</taxon>
        <taxon>Pezizomycotina</taxon>
        <taxon>Eurotiomycetes</taxon>
        <taxon>Eurotiomycetidae</taxon>
        <taxon>Eurotiales</taxon>
        <taxon>Aspergillaceae</taxon>
        <taxon>Aspergillus</taxon>
        <taxon>Aspergillus subgen. Fumigati</taxon>
    </lineage>
</organism>
<dbReference type="Pfam" id="PF11720">
    <property type="entry name" value="Inhibitor_I78"/>
    <property type="match status" value="1"/>
</dbReference>
<protein>
    <recommendedName>
        <fullName evidence="4">Elastase inhibitor AFUEI</fullName>
    </recommendedName>
</protein>
<reference evidence="2 3" key="1">
    <citation type="submission" date="2018-08" db="EMBL/GenBank/DDBJ databases">
        <title>Draft genome sequences of two Aspergillus turcosus clinical strains isolated from bronchoalveolar lavage fluid: one azole-susceptible and the other azole-resistant.</title>
        <authorList>
            <person name="Parent-Michaud M."/>
            <person name="Dufresne P.J."/>
            <person name="Fournier E."/>
            <person name="Martineau C."/>
            <person name="Moreira S."/>
            <person name="Perkins V."/>
            <person name="De Repentigny L."/>
            <person name="Dufresne S.F."/>
        </authorList>
    </citation>
    <scope>NUCLEOTIDE SEQUENCE [LARGE SCALE GENOMIC DNA]</scope>
    <source>
        <strain evidence="2">HMR AF 1038</strain>
    </source>
</reference>
<keyword evidence="3" id="KW-1185">Reference proteome</keyword>
<dbReference type="OrthoDB" id="4455793at2759"/>
<name>A0A229X0W9_9EURO</name>
<comment type="caution">
    <text evidence="2">The sequence shown here is derived from an EMBL/GenBank/DDBJ whole genome shotgun (WGS) entry which is preliminary data.</text>
</comment>
<feature type="chain" id="PRO_5011911637" description="Elastase inhibitor AFUEI" evidence="1">
    <location>
        <begin position="20"/>
        <end position="87"/>
    </location>
</feature>
<dbReference type="InterPro" id="IPR021719">
    <property type="entry name" value="Prot_inh_I78"/>
</dbReference>
<gene>
    <name evidence="2" type="ORF">CFD26_104031</name>
</gene>
<dbReference type="PANTHER" id="PTHR39600">
    <property type="entry name" value="PEPTIDASE INHIBITOR I78 FAMILY PROTEIN"/>
    <property type="match status" value="1"/>
</dbReference>
<dbReference type="Proteomes" id="UP000215289">
    <property type="component" value="Unassembled WGS sequence"/>
</dbReference>
<dbReference type="Gene3D" id="3.30.10.10">
    <property type="entry name" value="Trypsin Inhibitor V, subunit A"/>
    <property type="match status" value="1"/>
</dbReference>
<evidence type="ECO:0000313" key="2">
    <source>
        <dbReference type="EMBL" id="RLL95958.1"/>
    </source>
</evidence>
<evidence type="ECO:0000256" key="1">
    <source>
        <dbReference type="SAM" id="SignalP"/>
    </source>
</evidence>
<dbReference type="AlphaFoldDB" id="A0A229X0W9"/>
<dbReference type="EMBL" id="NIDN02000130">
    <property type="protein sequence ID" value="RLL95958.1"/>
    <property type="molecule type" value="Genomic_DNA"/>
</dbReference>
<keyword evidence="1" id="KW-0732">Signal</keyword>
<sequence>MKLSLASLLALAGLRSVLADPKTCENEAQFVKQEMVGQKYNNSIANALQSDPIRVLHPGDMTTMEYNDSRLNIHVDENDEILSANCA</sequence>